<protein>
    <recommendedName>
        <fullName evidence="3">Transposase</fullName>
    </recommendedName>
</protein>
<proteinExistence type="predicted"/>
<comment type="caution">
    <text evidence="1">The sequence shown here is derived from an EMBL/GenBank/DDBJ whole genome shotgun (WGS) entry which is preliminary data.</text>
</comment>
<evidence type="ECO:0008006" key="3">
    <source>
        <dbReference type="Google" id="ProtNLM"/>
    </source>
</evidence>
<dbReference type="SUPFAM" id="SSF46689">
    <property type="entry name" value="Homeodomain-like"/>
    <property type="match status" value="1"/>
</dbReference>
<dbReference type="RefSeq" id="WP_377910472.1">
    <property type="nucleotide sequence ID" value="NZ_JBHSGK010000020.1"/>
</dbReference>
<keyword evidence="2" id="KW-1185">Reference proteome</keyword>
<sequence>MGDKTSALDEMRRKYVRMAIELDNKQKVCRIAGVSRGALNVWIRRYGDEVQEELARETIPVHEGNLSRIELEKRYEKVLKLLGEKELEVAVLRDMIEKKEFL</sequence>
<dbReference type="EMBL" id="JBHSGK010000020">
    <property type="protein sequence ID" value="MFC4737883.1"/>
    <property type="molecule type" value="Genomic_DNA"/>
</dbReference>
<reference evidence="2" key="1">
    <citation type="journal article" date="2019" name="Int. J. Syst. Evol. Microbiol.">
        <title>The Global Catalogue of Microorganisms (GCM) 10K type strain sequencing project: providing services to taxonomists for standard genome sequencing and annotation.</title>
        <authorList>
            <consortium name="The Broad Institute Genomics Platform"/>
            <consortium name="The Broad Institute Genome Sequencing Center for Infectious Disease"/>
            <person name="Wu L."/>
            <person name="Ma J."/>
        </authorList>
    </citation>
    <scope>NUCLEOTIDE SEQUENCE [LARGE SCALE GENOMIC DNA]</scope>
    <source>
        <strain evidence="2">JCM 12165</strain>
    </source>
</reference>
<organism evidence="1 2">
    <name type="scientific">Bacillus daqingensis</name>
    <dbReference type="NCBI Taxonomy" id="872396"/>
    <lineage>
        <taxon>Bacteria</taxon>
        <taxon>Bacillati</taxon>
        <taxon>Bacillota</taxon>
        <taxon>Bacilli</taxon>
        <taxon>Bacillales</taxon>
        <taxon>Bacillaceae</taxon>
        <taxon>Bacillus</taxon>
    </lineage>
</organism>
<dbReference type="InterPro" id="IPR009057">
    <property type="entry name" value="Homeodomain-like_sf"/>
</dbReference>
<dbReference type="Proteomes" id="UP001595896">
    <property type="component" value="Unassembled WGS sequence"/>
</dbReference>
<name>A0ABV9NX49_9BACI</name>
<evidence type="ECO:0000313" key="1">
    <source>
        <dbReference type="EMBL" id="MFC4737883.1"/>
    </source>
</evidence>
<evidence type="ECO:0000313" key="2">
    <source>
        <dbReference type="Proteomes" id="UP001595896"/>
    </source>
</evidence>
<accession>A0ABV9NX49</accession>
<gene>
    <name evidence="1" type="ORF">ACFO4L_14985</name>
</gene>